<evidence type="ECO:0000256" key="1">
    <source>
        <dbReference type="SAM" id="Coils"/>
    </source>
</evidence>
<organism evidence="5">
    <name type="scientific">Picocystis salinarum</name>
    <dbReference type="NCBI Taxonomy" id="88271"/>
    <lineage>
        <taxon>Eukaryota</taxon>
        <taxon>Viridiplantae</taxon>
        <taxon>Chlorophyta</taxon>
        <taxon>Picocystophyceae</taxon>
        <taxon>Picocystales</taxon>
        <taxon>Picocystaceae</taxon>
        <taxon>Picocystis</taxon>
    </lineage>
</organism>
<sequence length="323" mass="35415">MRPTRSTAVACATMLVLFLVATLSRRGGGERMAQKEVHVEEQTMASMPYAGTTRTFQMEDASAGVDDRNVGRDQGAEDTRFLVKEADIGIQTHNASTTADAIAQETERIQGLVVASNHYMGSGGRGIVLESDVDEIEEESVNMTIRVPSEWFHNMVKFVKSLAITVSHAEIQGRDVTDQAMETDARLKNLEATRDKLLALLQDAKSVSDTLSVQRELGKVTEQLEVHKARLAYLKASSSKSTLRISIHTKSKGKLAGKATQSRAMRTFTSAIYILQEVAFALLDAIIYMAVISVPLLLILLASYLVYTKYGRSLLYSRVPPAG</sequence>
<feature type="domain" description="DUF4349" evidence="4">
    <location>
        <begin position="80"/>
        <end position="301"/>
    </location>
</feature>
<protein>
    <recommendedName>
        <fullName evidence="4">DUF4349 domain-containing protein</fullName>
    </recommendedName>
</protein>
<feature type="coiled-coil region" evidence="1">
    <location>
        <begin position="180"/>
        <end position="207"/>
    </location>
</feature>
<accession>A0A7S3UBQ2</accession>
<dbReference type="Pfam" id="PF14257">
    <property type="entry name" value="DUF4349"/>
    <property type="match status" value="1"/>
</dbReference>
<keyword evidence="2" id="KW-0812">Transmembrane</keyword>
<name>A0A7S3UBQ2_9CHLO</name>
<evidence type="ECO:0000256" key="2">
    <source>
        <dbReference type="SAM" id="Phobius"/>
    </source>
</evidence>
<keyword evidence="2" id="KW-1133">Transmembrane helix</keyword>
<evidence type="ECO:0000313" key="5">
    <source>
        <dbReference type="EMBL" id="CAE0609314.1"/>
    </source>
</evidence>
<dbReference type="EMBL" id="HBIS01003481">
    <property type="protein sequence ID" value="CAE0609314.1"/>
    <property type="molecule type" value="Transcribed_RNA"/>
</dbReference>
<proteinExistence type="predicted"/>
<keyword evidence="1" id="KW-0175">Coiled coil</keyword>
<dbReference type="InterPro" id="IPR025645">
    <property type="entry name" value="DUF4349"/>
</dbReference>
<gene>
    <name evidence="5" type="ORF">PSAL00342_LOCUS3133</name>
</gene>
<keyword evidence="2" id="KW-0472">Membrane</keyword>
<feature type="chain" id="PRO_5030571571" description="DUF4349 domain-containing protein" evidence="3">
    <location>
        <begin position="30"/>
        <end position="323"/>
    </location>
</feature>
<feature type="transmembrane region" description="Helical" evidence="2">
    <location>
        <begin position="285"/>
        <end position="307"/>
    </location>
</feature>
<keyword evidence="3" id="KW-0732">Signal</keyword>
<evidence type="ECO:0000256" key="3">
    <source>
        <dbReference type="SAM" id="SignalP"/>
    </source>
</evidence>
<dbReference type="AlphaFoldDB" id="A0A7S3UBQ2"/>
<evidence type="ECO:0000259" key="4">
    <source>
        <dbReference type="Pfam" id="PF14257"/>
    </source>
</evidence>
<reference evidence="5" key="1">
    <citation type="submission" date="2021-01" db="EMBL/GenBank/DDBJ databases">
        <authorList>
            <person name="Corre E."/>
            <person name="Pelletier E."/>
            <person name="Niang G."/>
            <person name="Scheremetjew M."/>
            <person name="Finn R."/>
            <person name="Kale V."/>
            <person name="Holt S."/>
            <person name="Cochrane G."/>
            <person name="Meng A."/>
            <person name="Brown T."/>
            <person name="Cohen L."/>
        </authorList>
    </citation>
    <scope>NUCLEOTIDE SEQUENCE</scope>
    <source>
        <strain evidence="5">CCMP1897</strain>
    </source>
</reference>
<feature type="signal peptide" evidence="3">
    <location>
        <begin position="1"/>
        <end position="29"/>
    </location>
</feature>